<dbReference type="CDD" id="cd08417">
    <property type="entry name" value="PBP2_Nitroaromatics_like"/>
    <property type="match status" value="1"/>
</dbReference>
<evidence type="ECO:0000259" key="5">
    <source>
        <dbReference type="PROSITE" id="PS50931"/>
    </source>
</evidence>
<evidence type="ECO:0000256" key="3">
    <source>
        <dbReference type="ARBA" id="ARBA00023125"/>
    </source>
</evidence>
<name>A0A1D9LFJ6_9NEIS</name>
<evidence type="ECO:0000256" key="4">
    <source>
        <dbReference type="ARBA" id="ARBA00023163"/>
    </source>
</evidence>
<dbReference type="KEGG" id="cvc:BKX93_08555"/>
<reference evidence="7 9" key="2">
    <citation type="submission" date="2024-05" db="EMBL/GenBank/DDBJ databases">
        <authorList>
            <person name="De Oliveira J.P."/>
            <person name="Noriler S.A."/>
            <person name="De Oliveira A.G."/>
            <person name="Sipoli D.S."/>
        </authorList>
    </citation>
    <scope>NUCLEOTIDE SEQUENCE [LARGE SCALE GENOMIC DNA]</scope>
    <source>
        <strain evidence="7 9">LABIM189</strain>
    </source>
</reference>
<dbReference type="PROSITE" id="PS50931">
    <property type="entry name" value="HTH_LYSR"/>
    <property type="match status" value="1"/>
</dbReference>
<keyword evidence="4" id="KW-0804">Transcription</keyword>
<dbReference type="InterPro" id="IPR011991">
    <property type="entry name" value="ArsR-like_HTH"/>
</dbReference>
<dbReference type="InterPro" id="IPR036390">
    <property type="entry name" value="WH_DNA-bd_sf"/>
</dbReference>
<dbReference type="PANTHER" id="PTHR30118">
    <property type="entry name" value="HTH-TYPE TRANSCRIPTIONAL REGULATOR LEUO-RELATED"/>
    <property type="match status" value="1"/>
</dbReference>
<dbReference type="InterPro" id="IPR000847">
    <property type="entry name" value="LysR_HTH_N"/>
</dbReference>
<keyword evidence="3" id="KW-0238">DNA-binding</keyword>
<comment type="similarity">
    <text evidence="1">Belongs to the LysR transcriptional regulatory family.</text>
</comment>
<evidence type="ECO:0000313" key="9">
    <source>
        <dbReference type="Proteomes" id="UP001455709"/>
    </source>
</evidence>
<dbReference type="SUPFAM" id="SSF46785">
    <property type="entry name" value="Winged helix' DNA-binding domain"/>
    <property type="match status" value="1"/>
</dbReference>
<dbReference type="InterPro" id="IPR005119">
    <property type="entry name" value="LysR_subst-bd"/>
</dbReference>
<dbReference type="Proteomes" id="UP000178776">
    <property type="component" value="Chromosome"/>
</dbReference>
<evidence type="ECO:0000313" key="6">
    <source>
        <dbReference type="EMBL" id="AOZ50037.1"/>
    </source>
</evidence>
<dbReference type="InterPro" id="IPR050389">
    <property type="entry name" value="LysR-type_TF"/>
</dbReference>
<dbReference type="CDD" id="cd00090">
    <property type="entry name" value="HTH_ARSR"/>
    <property type="match status" value="1"/>
</dbReference>
<dbReference type="InterPro" id="IPR036388">
    <property type="entry name" value="WH-like_DNA-bd_sf"/>
</dbReference>
<dbReference type="EMBL" id="CP017707">
    <property type="protein sequence ID" value="AOZ50037.1"/>
    <property type="molecule type" value="Genomic_DNA"/>
</dbReference>
<dbReference type="InterPro" id="IPR037402">
    <property type="entry name" value="YidZ_PBP2"/>
</dbReference>
<dbReference type="Pfam" id="PF00126">
    <property type="entry name" value="HTH_1"/>
    <property type="match status" value="1"/>
</dbReference>
<dbReference type="Gene3D" id="1.10.10.10">
    <property type="entry name" value="Winged helix-like DNA-binding domain superfamily/Winged helix DNA-binding domain"/>
    <property type="match status" value="1"/>
</dbReference>
<dbReference type="EMBL" id="JBDOJC010000001">
    <property type="protein sequence ID" value="MEO2218398.1"/>
    <property type="molecule type" value="Genomic_DNA"/>
</dbReference>
<organism evidence="6 8">
    <name type="scientific">Chromobacterium vaccinii</name>
    <dbReference type="NCBI Taxonomy" id="1108595"/>
    <lineage>
        <taxon>Bacteria</taxon>
        <taxon>Pseudomonadati</taxon>
        <taxon>Pseudomonadota</taxon>
        <taxon>Betaproteobacteria</taxon>
        <taxon>Neisseriales</taxon>
        <taxon>Chromobacteriaceae</taxon>
        <taxon>Chromobacterium</taxon>
    </lineage>
</organism>
<evidence type="ECO:0000256" key="1">
    <source>
        <dbReference type="ARBA" id="ARBA00009437"/>
    </source>
</evidence>
<dbReference type="AlphaFoldDB" id="A0A1D9LFJ6"/>
<dbReference type="Proteomes" id="UP001455709">
    <property type="component" value="Unassembled WGS sequence"/>
</dbReference>
<gene>
    <name evidence="7" type="ORF">ABGV49_15145</name>
    <name evidence="6" type="ORF">BKX93_08555</name>
</gene>
<dbReference type="SUPFAM" id="SSF53850">
    <property type="entry name" value="Periplasmic binding protein-like II"/>
    <property type="match status" value="1"/>
</dbReference>
<feature type="domain" description="HTH lysR-type" evidence="5">
    <location>
        <begin position="10"/>
        <end position="67"/>
    </location>
</feature>
<proteinExistence type="inferred from homology"/>
<dbReference type="Pfam" id="PF03466">
    <property type="entry name" value="LysR_substrate"/>
    <property type="match status" value="1"/>
</dbReference>
<dbReference type="RefSeq" id="WP_046158364.1">
    <property type="nucleotide sequence ID" value="NZ_CP017707.1"/>
</dbReference>
<sequence length="307" mass="35104">MLLNNRVRKLDFQDLVIFQLIYKHRSVTEVAEQLSVSQSTISYCLKRLRDCFDDELFINSRLGMSPTQRTEALSPRIQSILNQMAECVQEDAAFNPNADTSSFTIYAPEYFEILVMPELMKNILEAGYRVSINIKKPEKDLPYADIVGGQIDLAIFFGPGFYRTYPGLTTQTLFRDHLLAVQDGEDDPRPLPLDDMLERRHVFPTPWISDSNMVDGWLLSQGRHRTIAARANSYYSAIELLPGTDLLLMLPRRIHERVKRQQPNIGARPVPDGMPDFTLDMVWSAALANSQANIWLRQQLIRACANI</sequence>
<evidence type="ECO:0000313" key="8">
    <source>
        <dbReference type="Proteomes" id="UP000178776"/>
    </source>
</evidence>
<keyword evidence="9" id="KW-1185">Reference proteome</keyword>
<dbReference type="GO" id="GO:0003700">
    <property type="term" value="F:DNA-binding transcription factor activity"/>
    <property type="evidence" value="ECO:0007669"/>
    <property type="project" value="InterPro"/>
</dbReference>
<keyword evidence="2" id="KW-0805">Transcription regulation</keyword>
<dbReference type="GO" id="GO:0003677">
    <property type="term" value="F:DNA binding"/>
    <property type="evidence" value="ECO:0007669"/>
    <property type="project" value="UniProtKB-KW"/>
</dbReference>
<accession>A0A1D9LFJ6</accession>
<protein>
    <submittedName>
        <fullName evidence="7">LysR family transcriptional regulator</fullName>
    </submittedName>
</protein>
<evidence type="ECO:0000313" key="7">
    <source>
        <dbReference type="EMBL" id="MEO2218398.1"/>
    </source>
</evidence>
<reference evidence="6 8" key="1">
    <citation type="submission" date="2016-10" db="EMBL/GenBank/DDBJ databases">
        <title>Chromobacterium muskegensis sp. nov., an insecticidal bacterium isolated from Sphagnum bogs.</title>
        <authorList>
            <person name="Sparks M.E."/>
            <person name="Blackburn M.B."/>
            <person name="Gundersen-Rindal D.E."/>
            <person name="Mitchell A."/>
            <person name="Farrar R."/>
            <person name="Kuhar D."/>
        </authorList>
    </citation>
    <scope>NUCLEOTIDE SEQUENCE [LARGE SCALE GENOMIC DNA]</scope>
    <source>
        <strain evidence="6 8">21-1</strain>
    </source>
</reference>
<dbReference type="Gene3D" id="3.40.190.10">
    <property type="entry name" value="Periplasmic binding protein-like II"/>
    <property type="match status" value="2"/>
</dbReference>
<dbReference type="GeneID" id="68841265"/>
<dbReference type="PANTHER" id="PTHR30118:SF15">
    <property type="entry name" value="TRANSCRIPTIONAL REGULATORY PROTEIN"/>
    <property type="match status" value="1"/>
</dbReference>
<evidence type="ECO:0000256" key="2">
    <source>
        <dbReference type="ARBA" id="ARBA00023015"/>
    </source>
</evidence>